<dbReference type="Proteomes" id="UP000694941">
    <property type="component" value="Unplaced"/>
</dbReference>
<protein>
    <submittedName>
        <fullName evidence="13">Dynein intermediate chain 2, ciliary-like</fullName>
    </submittedName>
</protein>
<evidence type="ECO:0000256" key="11">
    <source>
        <dbReference type="SAM" id="MobiDB-lite"/>
    </source>
</evidence>
<feature type="non-terminal residue" evidence="13">
    <location>
        <position position="495"/>
    </location>
</feature>
<evidence type="ECO:0000256" key="10">
    <source>
        <dbReference type="ARBA" id="ARBA00023273"/>
    </source>
</evidence>
<keyword evidence="3" id="KW-0963">Cytoplasm</keyword>
<keyword evidence="4" id="KW-0853">WD repeat</keyword>
<evidence type="ECO:0000313" key="13">
    <source>
        <dbReference type="RefSeq" id="XP_022256311.1"/>
    </source>
</evidence>
<keyword evidence="9" id="KW-0206">Cytoskeleton</keyword>
<dbReference type="InterPro" id="IPR050687">
    <property type="entry name" value="Dynein_IC"/>
</dbReference>
<evidence type="ECO:0000256" key="8">
    <source>
        <dbReference type="ARBA" id="ARBA00023175"/>
    </source>
</evidence>
<keyword evidence="6" id="KW-0677">Repeat</keyword>
<dbReference type="InterPro" id="IPR001680">
    <property type="entry name" value="WD40_rpt"/>
</dbReference>
<dbReference type="RefSeq" id="XP_022256311.1">
    <property type="nucleotide sequence ID" value="XM_022400603.1"/>
</dbReference>
<dbReference type="Gene3D" id="2.130.10.10">
    <property type="entry name" value="YVTN repeat-like/Quinoprotein amine dehydrogenase"/>
    <property type="match status" value="1"/>
</dbReference>
<dbReference type="InterPro" id="IPR015943">
    <property type="entry name" value="WD40/YVTN_repeat-like_dom_sf"/>
</dbReference>
<evidence type="ECO:0000256" key="1">
    <source>
        <dbReference type="ARBA" id="ARBA00004430"/>
    </source>
</evidence>
<evidence type="ECO:0000256" key="6">
    <source>
        <dbReference type="ARBA" id="ARBA00022737"/>
    </source>
</evidence>
<evidence type="ECO:0000256" key="3">
    <source>
        <dbReference type="ARBA" id="ARBA00022490"/>
    </source>
</evidence>
<evidence type="ECO:0000256" key="7">
    <source>
        <dbReference type="ARBA" id="ARBA00023017"/>
    </source>
</evidence>
<evidence type="ECO:0000313" key="12">
    <source>
        <dbReference type="Proteomes" id="UP000694941"/>
    </source>
</evidence>
<evidence type="ECO:0000256" key="2">
    <source>
        <dbReference type="ARBA" id="ARBA00011059"/>
    </source>
</evidence>
<keyword evidence="12" id="KW-1185">Reference proteome</keyword>
<reference evidence="13" key="1">
    <citation type="submission" date="2025-08" db="UniProtKB">
        <authorList>
            <consortium name="RefSeq"/>
        </authorList>
    </citation>
    <scope>IDENTIFICATION</scope>
    <source>
        <tissue evidence="13">Muscle</tissue>
    </source>
</reference>
<dbReference type="PANTHER" id="PTHR12442">
    <property type="entry name" value="DYNEIN INTERMEDIATE CHAIN"/>
    <property type="match status" value="1"/>
</dbReference>
<evidence type="ECO:0000256" key="4">
    <source>
        <dbReference type="ARBA" id="ARBA00022574"/>
    </source>
</evidence>
<dbReference type="SUPFAM" id="SSF50978">
    <property type="entry name" value="WD40 repeat-like"/>
    <property type="match status" value="1"/>
</dbReference>
<sequence length="495" mass="57740">MPAKNKPKKEKVLRPDQRRESTKVSGPPKTSTVKGEDDESYFPEWNEEWTDKKTILKPVDQVPLSEEELKQEVTRILKADNPQAPQNVVRFSFREQNYMPVLSIPQLIVHYEKRGNLNPKKGIQELIQAPEAKQQETLKSLVETIVECEEHEYHDEDIEEEENVPQEAVFQTIPGSLAEEDAFRETRLKNKFNFYERAAQTYNNPYRERGFQTQTPPRITFSTNVTQWEIYDSYQADFEKQEKAKEKKSGTQVTKKDEEKVKKESLNTDIQVDELNKVERVSKIVERMVNQNTYDEITQDFKYWEDPSDEFKDFEGTLLPLWCFSVVQTKKLAVTSLFWNPRYPDLFVVGHGSYDYLQQTQGEICLYSLKSPSHPEQIYETDTGVYSVDFHPQRPHLLVVGMYDGSVSIFNLKEKKKKPICMTTDFMIKHTDPVWEVKWMNDDLDGNLNFCSVSADGRVVKWTVIKMELIPTEIVLLKDKNHTLEGPDGTQLEIV</sequence>
<dbReference type="PANTHER" id="PTHR12442:SF11">
    <property type="entry name" value="DYNEIN AXONEMAL INTERMEDIATE CHAIN 1"/>
    <property type="match status" value="1"/>
</dbReference>
<proteinExistence type="inferred from homology"/>
<gene>
    <name evidence="13" type="primary">LOC106471990</name>
</gene>
<keyword evidence="5" id="KW-0493">Microtubule</keyword>
<comment type="similarity">
    <text evidence="2">Belongs to the dynein intermediate chain family.</text>
</comment>
<dbReference type="SMART" id="SM00320">
    <property type="entry name" value="WD40"/>
    <property type="match status" value="2"/>
</dbReference>
<accession>A0ABM1TKA5</accession>
<dbReference type="InterPro" id="IPR036322">
    <property type="entry name" value="WD40_repeat_dom_sf"/>
</dbReference>
<comment type="subcellular location">
    <subcellularLocation>
        <location evidence="1">Cytoplasm</location>
        <location evidence="1">Cytoskeleton</location>
        <location evidence="1">Cilium axoneme</location>
    </subcellularLocation>
</comment>
<dbReference type="GeneID" id="106471990"/>
<name>A0ABM1TKA5_LIMPO</name>
<evidence type="ECO:0000256" key="5">
    <source>
        <dbReference type="ARBA" id="ARBA00022701"/>
    </source>
</evidence>
<feature type="region of interest" description="Disordered" evidence="11">
    <location>
        <begin position="1"/>
        <end position="40"/>
    </location>
</feature>
<keyword evidence="7" id="KW-0243">Dynein</keyword>
<organism evidence="12 13">
    <name type="scientific">Limulus polyphemus</name>
    <name type="common">Atlantic horseshoe crab</name>
    <dbReference type="NCBI Taxonomy" id="6850"/>
    <lineage>
        <taxon>Eukaryota</taxon>
        <taxon>Metazoa</taxon>
        <taxon>Ecdysozoa</taxon>
        <taxon>Arthropoda</taxon>
        <taxon>Chelicerata</taxon>
        <taxon>Merostomata</taxon>
        <taxon>Xiphosura</taxon>
        <taxon>Limulidae</taxon>
        <taxon>Limulus</taxon>
    </lineage>
</organism>
<feature type="compositionally biased region" description="Basic and acidic residues" evidence="11">
    <location>
        <begin position="10"/>
        <end position="22"/>
    </location>
</feature>
<evidence type="ECO:0000256" key="9">
    <source>
        <dbReference type="ARBA" id="ARBA00023212"/>
    </source>
</evidence>
<keyword evidence="8" id="KW-0505">Motor protein</keyword>
<keyword evidence="10" id="KW-0966">Cell projection</keyword>